<dbReference type="CDD" id="cd09518">
    <property type="entry name" value="SAM_ANKS6"/>
    <property type="match status" value="1"/>
</dbReference>
<gene>
    <name evidence="8" type="primary">ANKS6</name>
</gene>
<dbReference type="PROSITE" id="PS50297">
    <property type="entry name" value="ANK_REP_REGION"/>
    <property type="match status" value="6"/>
</dbReference>
<feature type="repeat" description="ANK" evidence="4">
    <location>
        <begin position="307"/>
        <end position="339"/>
    </location>
</feature>
<dbReference type="Pfam" id="PF12796">
    <property type="entry name" value="Ank_2"/>
    <property type="match status" value="2"/>
</dbReference>
<dbReference type="GO" id="GO:0005737">
    <property type="term" value="C:cytoplasm"/>
    <property type="evidence" value="ECO:0007669"/>
    <property type="project" value="TreeGrafter"/>
</dbReference>
<dbReference type="Proteomes" id="UP000245341">
    <property type="component" value="Unplaced"/>
</dbReference>
<feature type="compositionally biased region" description="Low complexity" evidence="5">
    <location>
        <begin position="411"/>
        <end position="431"/>
    </location>
</feature>
<dbReference type="FunFam" id="1.10.150.50:FF:000025">
    <property type="entry name" value="Ankyrin repeat and sterile alpha motif domain-containing 6"/>
    <property type="match status" value="1"/>
</dbReference>
<dbReference type="GeneID" id="102750191"/>
<evidence type="ECO:0000256" key="4">
    <source>
        <dbReference type="PROSITE-ProRule" id="PRU00023"/>
    </source>
</evidence>
<feature type="region of interest" description="Disordered" evidence="5">
    <location>
        <begin position="359"/>
        <end position="436"/>
    </location>
</feature>
<comment type="function">
    <text evidence="3">Plays a central role during spermatogenesis by repressing transposable elements and preventing their mobilization, which is essential for the germline integrity. Acts via the piRNA metabolic process, which mediates the repression of transposable elements during meiosis by forming complexes composed of piRNAs and Piwi proteins and governs the methylation and subsequent repression of transposons. Its association with pi-bodies suggests a participation in the primary piRNAs metabolic process. Required prior to the pachytene stage to facilitate the production of multiple types of piRNAs, including those associated with repeats involved in the regulation of retrotransposons. May act by mediating protein-protein interactions during germ cell maturation.</text>
</comment>
<keyword evidence="1" id="KW-0677">Repeat</keyword>
<accession>A0A7F8RVZ6</accession>
<dbReference type="InterPro" id="IPR036770">
    <property type="entry name" value="Ankyrin_rpt-contain_sf"/>
</dbReference>
<dbReference type="PANTHER" id="PTHR23206:SF5">
    <property type="entry name" value="ANKYRIN REPEAT AND KH DOMAIN-CONTAINING PROTEIN 1"/>
    <property type="match status" value="1"/>
</dbReference>
<keyword evidence="2 4" id="KW-0040">ANK repeat</keyword>
<feature type="domain" description="SAM" evidence="6">
    <location>
        <begin position="434"/>
        <end position="497"/>
    </location>
</feature>
<dbReference type="InterPro" id="IPR013761">
    <property type="entry name" value="SAM/pointed_sf"/>
</dbReference>
<dbReference type="SMART" id="SM00454">
    <property type="entry name" value="SAM"/>
    <property type="match status" value="1"/>
</dbReference>
<feature type="repeat" description="ANK" evidence="4">
    <location>
        <begin position="273"/>
        <end position="305"/>
    </location>
</feature>
<evidence type="ECO:0000259" key="6">
    <source>
        <dbReference type="PROSITE" id="PS50105"/>
    </source>
</evidence>
<feature type="repeat" description="ANK" evidence="4">
    <location>
        <begin position="25"/>
        <end position="57"/>
    </location>
</feature>
<dbReference type="AlphaFoldDB" id="A0A7F8RVZ6"/>
<dbReference type="PANTHER" id="PTHR23206">
    <property type="entry name" value="MASK PROTEIN"/>
    <property type="match status" value="1"/>
</dbReference>
<evidence type="ECO:0000256" key="2">
    <source>
        <dbReference type="ARBA" id="ARBA00023043"/>
    </source>
</evidence>
<dbReference type="PRINTS" id="PR01415">
    <property type="entry name" value="ANKYRIN"/>
</dbReference>
<evidence type="ECO:0000256" key="3">
    <source>
        <dbReference type="ARBA" id="ARBA00025297"/>
    </source>
</evidence>
<feature type="repeat" description="ANK" evidence="4">
    <location>
        <begin position="91"/>
        <end position="123"/>
    </location>
</feature>
<dbReference type="InterPro" id="IPR051631">
    <property type="entry name" value="Ankyrin-KH/SAM_domain"/>
</dbReference>
<dbReference type="Gene3D" id="1.25.40.20">
    <property type="entry name" value="Ankyrin repeat-containing domain"/>
    <property type="match status" value="3"/>
</dbReference>
<dbReference type="Pfam" id="PF00023">
    <property type="entry name" value="Ank"/>
    <property type="match status" value="3"/>
</dbReference>
<dbReference type="SUPFAM" id="SSF48403">
    <property type="entry name" value="Ankyrin repeat"/>
    <property type="match status" value="1"/>
</dbReference>
<dbReference type="GO" id="GO:0045087">
    <property type="term" value="P:innate immune response"/>
    <property type="evidence" value="ECO:0007669"/>
    <property type="project" value="TreeGrafter"/>
</dbReference>
<evidence type="ECO:0000313" key="7">
    <source>
        <dbReference type="Proteomes" id="UP000245341"/>
    </source>
</evidence>
<feature type="repeat" description="ANK" evidence="4">
    <location>
        <begin position="172"/>
        <end position="204"/>
    </location>
</feature>
<sequence>MLKMLTVSAAGKYQTPVPVDCSDEAGNTALQFAAAGGYEPLVRFLLRRGASVNSRNHYGWSALMQAARFGHVSVAHLLLDHGADVNAQNRLGASVLTVASRGGHLGVVKLLLEAGAFVDHHNPSGEQPGAGDSRDELLDITALMAAIQHGHEAVVRLLMEWGADPNRVARTVGWSPLMLSALIGRLGMAQQLVEKGANPDHLSVLEKTAFEVALDRKHRDLADYLDPLTTVRPKTDEEKRRPDIFHALKMGNFQLVKEIADEDPNYVNLVNGDGATPLMLAAVMGQLPLVQLLLERHADVDKQDSVHGWTALMQATYHGNKDIVKYLLNQGADVTLRAKNGYTAFDLVMLLSDPGGLFPEKGHKPARPFSGDDFPKLETSKRPPSGTSTTSKSTSPTLTPSPSPKGHTAESSVSSSSSHRQSRSSGGSSSGTITDEDELTGILKKLSLEKYQPIFEEQEVDMEAFLTLTDGDLKELGIKTDGSRQQILAAISELNAGKGRERQILQETIHNFHSSFESSASNTRAPGNNPCT</sequence>
<dbReference type="PROSITE" id="PS50105">
    <property type="entry name" value="SAM_DOMAIN"/>
    <property type="match status" value="1"/>
</dbReference>
<reference evidence="8" key="1">
    <citation type="submission" date="2025-08" db="UniProtKB">
        <authorList>
            <consortium name="RefSeq"/>
        </authorList>
    </citation>
    <scope>IDENTIFICATION</scope>
    <source>
        <tissue evidence="8">Liver</tissue>
    </source>
</reference>
<evidence type="ECO:0000256" key="5">
    <source>
        <dbReference type="SAM" id="MobiDB-lite"/>
    </source>
</evidence>
<dbReference type="CTD" id="203286"/>
<dbReference type="KEGG" id="lww:102750191"/>
<evidence type="ECO:0000313" key="8">
    <source>
        <dbReference type="RefSeq" id="XP_030897073.1"/>
    </source>
</evidence>
<dbReference type="InterPro" id="IPR002110">
    <property type="entry name" value="Ankyrin_rpt"/>
</dbReference>
<feature type="repeat" description="ANK" evidence="4">
    <location>
        <begin position="138"/>
        <end position="170"/>
    </location>
</feature>
<dbReference type="RefSeq" id="XP_030897073.1">
    <property type="nucleotide sequence ID" value="XM_031041213.1"/>
</dbReference>
<evidence type="ECO:0000256" key="1">
    <source>
        <dbReference type="ARBA" id="ARBA00022737"/>
    </source>
</evidence>
<feature type="repeat" description="ANK" evidence="4">
    <location>
        <begin position="58"/>
        <end position="90"/>
    </location>
</feature>
<dbReference type="PROSITE" id="PS50088">
    <property type="entry name" value="ANK_REPEAT"/>
    <property type="match status" value="7"/>
</dbReference>
<proteinExistence type="predicted"/>
<dbReference type="SMART" id="SM00248">
    <property type="entry name" value="ANK"/>
    <property type="match status" value="8"/>
</dbReference>
<feature type="compositionally biased region" description="Low complexity" evidence="5">
    <location>
        <begin position="382"/>
        <end position="400"/>
    </location>
</feature>
<dbReference type="Gene3D" id="1.10.150.50">
    <property type="entry name" value="Transcription Factor, Ets-1"/>
    <property type="match status" value="1"/>
</dbReference>
<dbReference type="OrthoDB" id="539213at2759"/>
<protein>
    <submittedName>
        <fullName evidence="8">Ankyrin repeat and SAM domain-containing protein 6</fullName>
    </submittedName>
</protein>
<dbReference type="SUPFAM" id="SSF47769">
    <property type="entry name" value="SAM/Pointed domain"/>
    <property type="match status" value="1"/>
</dbReference>
<dbReference type="InterPro" id="IPR001660">
    <property type="entry name" value="SAM"/>
</dbReference>
<name>A0A7F8RVZ6_LEPWE</name>
<organism evidence="7 8">
    <name type="scientific">Leptonychotes weddellii</name>
    <name type="common">Weddell seal</name>
    <name type="synonym">Otaria weddellii</name>
    <dbReference type="NCBI Taxonomy" id="9713"/>
    <lineage>
        <taxon>Eukaryota</taxon>
        <taxon>Metazoa</taxon>
        <taxon>Chordata</taxon>
        <taxon>Craniata</taxon>
        <taxon>Vertebrata</taxon>
        <taxon>Euteleostomi</taxon>
        <taxon>Mammalia</taxon>
        <taxon>Eutheria</taxon>
        <taxon>Laurasiatheria</taxon>
        <taxon>Carnivora</taxon>
        <taxon>Caniformia</taxon>
        <taxon>Pinnipedia</taxon>
        <taxon>Phocidae</taxon>
        <taxon>Monachinae</taxon>
        <taxon>Lobodontini</taxon>
        <taxon>Leptonychotes</taxon>
    </lineage>
</organism>
<dbReference type="Pfam" id="PF00536">
    <property type="entry name" value="SAM_1"/>
    <property type="match status" value="1"/>
</dbReference>
<keyword evidence="7" id="KW-1185">Reference proteome</keyword>